<evidence type="ECO:0000256" key="1">
    <source>
        <dbReference type="SAM" id="MobiDB-lite"/>
    </source>
</evidence>
<evidence type="ECO:0000313" key="2">
    <source>
        <dbReference type="EMBL" id="MED6253802.1"/>
    </source>
</evidence>
<keyword evidence="3" id="KW-1185">Reference proteome</keyword>
<feature type="compositionally biased region" description="Polar residues" evidence="1">
    <location>
        <begin position="156"/>
        <end position="165"/>
    </location>
</feature>
<evidence type="ECO:0000313" key="3">
    <source>
        <dbReference type="Proteomes" id="UP001345963"/>
    </source>
</evidence>
<comment type="caution">
    <text evidence="2">The sequence shown here is derived from an EMBL/GenBank/DDBJ whole genome shotgun (WGS) entry which is preliminary data.</text>
</comment>
<feature type="non-terminal residue" evidence="2">
    <location>
        <position position="1"/>
    </location>
</feature>
<proteinExistence type="predicted"/>
<sequence>TKLAVSCFLRLLDQGISVPCPPSKIPSEYLHNELTPDISKFTQTAPKKSSEQTLLRHPGSRIPLPLATSPHLLIGDSSVHVPDYLWHNKTSFYLFCFSGVLFYTSSSSSRGSPRGSKASRETQSLQGVLRHLLGLLPVPGAPPGGSVLEAYDTDARPTSTDSSQCGEAAAQL</sequence>
<accession>A0ABU7BT43</accession>
<protein>
    <submittedName>
        <fullName evidence="2">Uncharacterized protein</fullName>
    </submittedName>
</protein>
<dbReference type="Proteomes" id="UP001345963">
    <property type="component" value="Unassembled WGS sequence"/>
</dbReference>
<feature type="region of interest" description="Disordered" evidence="1">
    <location>
        <begin position="144"/>
        <end position="172"/>
    </location>
</feature>
<dbReference type="EMBL" id="JAHUTI010068972">
    <property type="protein sequence ID" value="MED6253802.1"/>
    <property type="molecule type" value="Genomic_DNA"/>
</dbReference>
<reference evidence="2 3" key="1">
    <citation type="submission" date="2021-07" db="EMBL/GenBank/DDBJ databases">
        <authorList>
            <person name="Palmer J.M."/>
        </authorList>
    </citation>
    <scope>NUCLEOTIDE SEQUENCE [LARGE SCALE GENOMIC DNA]</scope>
    <source>
        <strain evidence="2 3">AT_MEX2019</strain>
        <tissue evidence="2">Muscle</tissue>
    </source>
</reference>
<name>A0ABU7BT43_9TELE</name>
<organism evidence="2 3">
    <name type="scientific">Ataeniobius toweri</name>
    <dbReference type="NCBI Taxonomy" id="208326"/>
    <lineage>
        <taxon>Eukaryota</taxon>
        <taxon>Metazoa</taxon>
        <taxon>Chordata</taxon>
        <taxon>Craniata</taxon>
        <taxon>Vertebrata</taxon>
        <taxon>Euteleostomi</taxon>
        <taxon>Actinopterygii</taxon>
        <taxon>Neopterygii</taxon>
        <taxon>Teleostei</taxon>
        <taxon>Neoteleostei</taxon>
        <taxon>Acanthomorphata</taxon>
        <taxon>Ovalentaria</taxon>
        <taxon>Atherinomorphae</taxon>
        <taxon>Cyprinodontiformes</taxon>
        <taxon>Goodeidae</taxon>
        <taxon>Ataeniobius</taxon>
    </lineage>
</organism>
<gene>
    <name evidence="2" type="ORF">ATANTOWER_002875</name>
</gene>